<dbReference type="AlphaFoldDB" id="A0AAE0SWC2"/>
<dbReference type="Pfam" id="PF02010">
    <property type="entry name" value="REJ"/>
    <property type="match status" value="1"/>
</dbReference>
<gene>
    <name evidence="2" type="ORF">CHS0354_028632</name>
</gene>
<comment type="caution">
    <text evidence="2">The sequence shown here is derived from an EMBL/GenBank/DDBJ whole genome shotgun (WGS) entry which is preliminary data.</text>
</comment>
<protein>
    <recommendedName>
        <fullName evidence="1">PKD/REJ-like domain-containing protein</fullName>
    </recommendedName>
</protein>
<evidence type="ECO:0000259" key="1">
    <source>
        <dbReference type="Pfam" id="PF02010"/>
    </source>
</evidence>
<keyword evidence="3" id="KW-1185">Reference proteome</keyword>
<evidence type="ECO:0000313" key="3">
    <source>
        <dbReference type="Proteomes" id="UP001195483"/>
    </source>
</evidence>
<dbReference type="Proteomes" id="UP001195483">
    <property type="component" value="Unassembled WGS sequence"/>
</dbReference>
<reference evidence="2" key="1">
    <citation type="journal article" date="2021" name="Genome Biol. Evol.">
        <title>A High-Quality Reference Genome for a Parasitic Bivalve with Doubly Uniparental Inheritance (Bivalvia: Unionida).</title>
        <authorList>
            <person name="Smith C.H."/>
        </authorList>
    </citation>
    <scope>NUCLEOTIDE SEQUENCE</scope>
    <source>
        <strain evidence="2">CHS0354</strain>
    </source>
</reference>
<accession>A0AAE0SWC2</accession>
<feature type="domain" description="PKD/REJ-like" evidence="1">
    <location>
        <begin position="221"/>
        <end position="427"/>
    </location>
</feature>
<dbReference type="InterPro" id="IPR002859">
    <property type="entry name" value="PKD/REJ-like"/>
</dbReference>
<proteinExistence type="predicted"/>
<dbReference type="EMBL" id="JAEAOA010001716">
    <property type="protein sequence ID" value="KAK3599277.1"/>
    <property type="molecule type" value="Genomic_DNA"/>
</dbReference>
<name>A0AAE0SWC2_9BIVA</name>
<evidence type="ECO:0000313" key="2">
    <source>
        <dbReference type="EMBL" id="KAK3599277.1"/>
    </source>
</evidence>
<sequence>MCAIDIPGRDILGCVTAIEDTDLILRIIFFSDDTAVAVTLENGDSICYSYDKGGYYTVYTVSHSAENISTQNWTGYVGNKIDVHQVALKEEMVTQALSFTVDLSLIADFNLSIFVLTLEFTYSLEFKYFAEVQVPLVAFPDIHEMYDVYFNFSNPLGFSEKKLNIGPIDIWINYSCIYSAQLFDATFRDPLTALKTFVTETTEVISKVIPKPLCEKTQPDLIWTMDKFDPPGTLIHYPVNIQNSTVATLLRQTIHPGLYRLSLTTVFFQNSDISPQNATLTLTDYLYLEFLLPDLVAIIEAGTQVEFDQTVPHQFDASSSHDPVTIPSVTIFPLIASWECYQTEADDVLIDVYIKNFPNSPDVGNIHNCTGLSLPQNNTIFTVPSSGFEAVNMWYLIVFTLSRENRSSSAIQAVKPVLGSPLKIKLR</sequence>
<reference evidence="2" key="3">
    <citation type="submission" date="2023-05" db="EMBL/GenBank/DDBJ databases">
        <authorList>
            <person name="Smith C.H."/>
        </authorList>
    </citation>
    <scope>NUCLEOTIDE SEQUENCE</scope>
    <source>
        <strain evidence="2">CHS0354</strain>
        <tissue evidence="2">Mantle</tissue>
    </source>
</reference>
<reference evidence="2" key="2">
    <citation type="journal article" date="2021" name="Genome Biol. Evol.">
        <title>Developing a high-quality reference genome for a parasitic bivalve with doubly uniparental inheritance (Bivalvia: Unionida).</title>
        <authorList>
            <person name="Smith C.H."/>
        </authorList>
    </citation>
    <scope>NUCLEOTIDE SEQUENCE</scope>
    <source>
        <strain evidence="2">CHS0354</strain>
        <tissue evidence="2">Mantle</tissue>
    </source>
</reference>
<organism evidence="2 3">
    <name type="scientific">Potamilus streckersoni</name>
    <dbReference type="NCBI Taxonomy" id="2493646"/>
    <lineage>
        <taxon>Eukaryota</taxon>
        <taxon>Metazoa</taxon>
        <taxon>Spiralia</taxon>
        <taxon>Lophotrochozoa</taxon>
        <taxon>Mollusca</taxon>
        <taxon>Bivalvia</taxon>
        <taxon>Autobranchia</taxon>
        <taxon>Heteroconchia</taxon>
        <taxon>Palaeoheterodonta</taxon>
        <taxon>Unionida</taxon>
        <taxon>Unionoidea</taxon>
        <taxon>Unionidae</taxon>
        <taxon>Ambleminae</taxon>
        <taxon>Lampsilini</taxon>
        <taxon>Potamilus</taxon>
    </lineage>
</organism>